<organism evidence="3 4">
    <name type="scientific">Caenorhabditis tropicalis</name>
    <dbReference type="NCBI Taxonomy" id="1561998"/>
    <lineage>
        <taxon>Eukaryota</taxon>
        <taxon>Metazoa</taxon>
        <taxon>Ecdysozoa</taxon>
        <taxon>Nematoda</taxon>
        <taxon>Chromadorea</taxon>
        <taxon>Rhabditida</taxon>
        <taxon>Rhabditina</taxon>
        <taxon>Rhabditomorpha</taxon>
        <taxon>Rhabditoidea</taxon>
        <taxon>Rhabditidae</taxon>
        <taxon>Peloderinae</taxon>
        <taxon>Caenorhabditis</taxon>
    </lineage>
</organism>
<protein>
    <submittedName>
        <fullName evidence="4">TIL domain-containing protein</fullName>
    </submittedName>
</protein>
<accession>A0A1I7TPT3</accession>
<dbReference type="eggNOG" id="ENOG502TIVQ">
    <property type="taxonomic scope" value="Eukaryota"/>
</dbReference>
<feature type="compositionally biased region" description="Gly residues" evidence="1">
    <location>
        <begin position="194"/>
        <end position="212"/>
    </location>
</feature>
<dbReference type="AlphaFoldDB" id="A0A1I7TPT3"/>
<feature type="chain" id="PRO_5009307802" evidence="2">
    <location>
        <begin position="26"/>
        <end position="557"/>
    </location>
</feature>
<feature type="region of interest" description="Disordered" evidence="1">
    <location>
        <begin position="157"/>
        <end position="184"/>
    </location>
</feature>
<dbReference type="WBParaSite" id="Csp11.Scaffold629.g10571.t1">
    <property type="protein sequence ID" value="Csp11.Scaffold629.g10571.t1"/>
    <property type="gene ID" value="Csp11.Scaffold629.g10571"/>
</dbReference>
<dbReference type="Proteomes" id="UP000095282">
    <property type="component" value="Unplaced"/>
</dbReference>
<evidence type="ECO:0000256" key="2">
    <source>
        <dbReference type="SAM" id="SignalP"/>
    </source>
</evidence>
<evidence type="ECO:0000313" key="3">
    <source>
        <dbReference type="Proteomes" id="UP000095282"/>
    </source>
</evidence>
<keyword evidence="3" id="KW-1185">Reference proteome</keyword>
<reference evidence="4" key="1">
    <citation type="submission" date="2016-11" db="UniProtKB">
        <authorList>
            <consortium name="WormBaseParasite"/>
        </authorList>
    </citation>
    <scope>IDENTIFICATION</scope>
</reference>
<proteinExistence type="predicted"/>
<evidence type="ECO:0000313" key="4">
    <source>
        <dbReference type="WBParaSite" id="Csp11.Scaffold629.g10571.t1"/>
    </source>
</evidence>
<sequence>MYRQNILVIQLGMLIYLPVSDSCMATYPVDSPAVSGPTTSISTLNTATSPVHTISNNAFSNSKTMDTSSFNTTSNFNSSSISNQNMEISSNLNSVSNCSDLVNGVCSGLGSLNSSFSGSIFMLESRPNAVLNYSRFNTISNLNKNVSDIKEASNLTHSNQNNLTSSSHSMSGSNNSNSNNNVVNNYISVYGNNGSSGGNGEETGGGGGNGNGGGGNGGNGDGGGGGVEYDGPHSGCRHCDCGCRRIKNCSKQRRRHLKERKLKLIMSSSESWESTEESSISCCCRRRKRIFSGCGGVYSKYPKFSHYPTSQVLLVGVDAHFVRRIFPSCWSCIQSSHEYRNGFHRAVRSSRSSFCESSSSEKNRQHGKRTRCESGCKKNVLTCPVYEGECVGCCEVPNHCCFGKEKRRCRRRKTTSSSILTTTTQTTRKPTTTVTTETTASANTLTSSIFRTTTDKMDSSSTDIIAASTDIFFISTETQTSTEFPLSTASHVSSTIEILPPTPKNEQTLSTTEMTISSSTTRDTTSELRTFSIEVIEEHPTVEDVSTTKHGVSWVTG</sequence>
<feature type="region of interest" description="Disordered" evidence="1">
    <location>
        <begin position="193"/>
        <end position="212"/>
    </location>
</feature>
<feature type="compositionally biased region" description="Low complexity" evidence="1">
    <location>
        <begin position="161"/>
        <end position="184"/>
    </location>
</feature>
<keyword evidence="2" id="KW-0732">Signal</keyword>
<feature type="signal peptide" evidence="2">
    <location>
        <begin position="1"/>
        <end position="25"/>
    </location>
</feature>
<evidence type="ECO:0000256" key="1">
    <source>
        <dbReference type="SAM" id="MobiDB-lite"/>
    </source>
</evidence>
<name>A0A1I7TPT3_9PELO</name>